<dbReference type="PROSITE" id="PS51383">
    <property type="entry name" value="YJEF_C_3"/>
    <property type="match status" value="1"/>
</dbReference>
<dbReference type="AlphaFoldDB" id="A0A9W7XF89"/>
<dbReference type="InterPro" id="IPR029056">
    <property type="entry name" value="Ribokinase-like"/>
</dbReference>
<dbReference type="HAMAP" id="MF_01965">
    <property type="entry name" value="NADHX_dehydratase"/>
    <property type="match status" value="1"/>
</dbReference>
<dbReference type="GO" id="GO:0047453">
    <property type="term" value="F:ATP-dependent NAD(P)H-hydrate dehydratase activity"/>
    <property type="evidence" value="ECO:0007669"/>
    <property type="project" value="UniProtKB-UniRule"/>
</dbReference>
<keyword evidence="2 8" id="KW-0547">Nucleotide-binding</keyword>
<dbReference type="SUPFAM" id="SSF53613">
    <property type="entry name" value="Ribokinase-like"/>
    <property type="match status" value="1"/>
</dbReference>
<comment type="function">
    <text evidence="8">Catalyzes the dehydration of the S-form of NAD(P)HX at the expense of ATP, which is converted to ADP. Together with NAD(P)HX epimerase, which catalyzes the epimerization of the S- and R-forms, the enzyme allows the repair of both epimers of NAD(P)HX, a damaged form of NAD(P)H that is a result of enzymatic or heat-dependent hydration.</text>
</comment>
<dbReference type="GO" id="GO:0005524">
    <property type="term" value="F:ATP binding"/>
    <property type="evidence" value="ECO:0007669"/>
    <property type="project" value="UniProtKB-KW"/>
</dbReference>
<dbReference type="InterPro" id="IPR000631">
    <property type="entry name" value="CARKD"/>
</dbReference>
<keyword evidence="1 8" id="KW-0597">Phosphoprotein</keyword>
<dbReference type="GO" id="GO:0110051">
    <property type="term" value="P:metabolite repair"/>
    <property type="evidence" value="ECO:0007669"/>
    <property type="project" value="TreeGrafter"/>
</dbReference>
<organism evidence="10 11">
    <name type="scientific">Coemansia asiatica</name>
    <dbReference type="NCBI Taxonomy" id="1052880"/>
    <lineage>
        <taxon>Eukaryota</taxon>
        <taxon>Fungi</taxon>
        <taxon>Fungi incertae sedis</taxon>
        <taxon>Zoopagomycota</taxon>
        <taxon>Kickxellomycotina</taxon>
        <taxon>Kickxellomycetes</taxon>
        <taxon>Kickxellales</taxon>
        <taxon>Kickxellaceae</taxon>
        <taxon>Coemansia</taxon>
    </lineage>
</organism>
<evidence type="ECO:0000313" key="10">
    <source>
        <dbReference type="EMBL" id="KAJ1641568.1"/>
    </source>
</evidence>
<proteinExistence type="inferred from homology"/>
<feature type="binding site" evidence="8">
    <location>
        <position position="232"/>
    </location>
    <ligand>
        <name>(6S)-NADPHX</name>
        <dbReference type="ChEBI" id="CHEBI:64076"/>
    </ligand>
</feature>
<evidence type="ECO:0000259" key="9">
    <source>
        <dbReference type="PROSITE" id="PS51383"/>
    </source>
</evidence>
<comment type="similarity">
    <text evidence="8">Belongs to the NnrD/CARKD family.</text>
</comment>
<dbReference type="NCBIfam" id="TIGR00196">
    <property type="entry name" value="yjeF_cterm"/>
    <property type="match status" value="1"/>
</dbReference>
<accession>A0A9W7XF89</accession>
<evidence type="ECO:0000313" key="11">
    <source>
        <dbReference type="Proteomes" id="UP001145021"/>
    </source>
</evidence>
<dbReference type="GO" id="GO:0005737">
    <property type="term" value="C:cytoplasm"/>
    <property type="evidence" value="ECO:0007669"/>
    <property type="project" value="UniProtKB-SubCell"/>
</dbReference>
<gene>
    <name evidence="10" type="ORF">LPJ64_006460</name>
</gene>
<keyword evidence="5 8" id="KW-0520">NAD</keyword>
<dbReference type="EC" id="4.2.1.93" evidence="8"/>
<name>A0A9W7XF89_9FUNG</name>
<keyword evidence="4" id="KW-0521">NADP</keyword>
<comment type="catalytic activity">
    <reaction evidence="7 8">
        <text>(6S)-NADPHX + ATP = ADP + phosphate + NADPH + H(+)</text>
        <dbReference type="Rhea" id="RHEA:32231"/>
        <dbReference type="ChEBI" id="CHEBI:15378"/>
        <dbReference type="ChEBI" id="CHEBI:30616"/>
        <dbReference type="ChEBI" id="CHEBI:43474"/>
        <dbReference type="ChEBI" id="CHEBI:57783"/>
        <dbReference type="ChEBI" id="CHEBI:64076"/>
        <dbReference type="ChEBI" id="CHEBI:456216"/>
        <dbReference type="EC" id="4.2.1.93"/>
    </reaction>
</comment>
<evidence type="ECO:0000256" key="8">
    <source>
        <dbReference type="HAMAP-Rule" id="MF_03157"/>
    </source>
</evidence>
<dbReference type="GO" id="GO:0046496">
    <property type="term" value="P:nicotinamide nucleotide metabolic process"/>
    <property type="evidence" value="ECO:0007669"/>
    <property type="project" value="UniProtKB-UniRule"/>
</dbReference>
<evidence type="ECO:0000256" key="2">
    <source>
        <dbReference type="ARBA" id="ARBA00022741"/>
    </source>
</evidence>
<dbReference type="PANTHER" id="PTHR12592:SF0">
    <property type="entry name" value="ATP-DEPENDENT (S)-NAD(P)H-HYDRATE DEHYDRATASE"/>
    <property type="match status" value="1"/>
</dbReference>
<dbReference type="PANTHER" id="PTHR12592">
    <property type="entry name" value="ATP-DEPENDENT (S)-NAD(P)H-HYDRATE DEHYDRATASE FAMILY MEMBER"/>
    <property type="match status" value="1"/>
</dbReference>
<dbReference type="Proteomes" id="UP001145021">
    <property type="component" value="Unassembled WGS sequence"/>
</dbReference>
<evidence type="ECO:0000256" key="5">
    <source>
        <dbReference type="ARBA" id="ARBA00023027"/>
    </source>
</evidence>
<comment type="catalytic activity">
    <reaction evidence="8">
        <text>(6S)-NADHX + ATP = ADP + phosphate + NADH + H(+)</text>
        <dbReference type="Rhea" id="RHEA:19017"/>
        <dbReference type="ChEBI" id="CHEBI:15378"/>
        <dbReference type="ChEBI" id="CHEBI:30616"/>
        <dbReference type="ChEBI" id="CHEBI:43474"/>
        <dbReference type="ChEBI" id="CHEBI:57945"/>
        <dbReference type="ChEBI" id="CHEBI:64074"/>
        <dbReference type="ChEBI" id="CHEBI:456216"/>
        <dbReference type="EC" id="4.2.1.93"/>
    </reaction>
</comment>
<evidence type="ECO:0000256" key="7">
    <source>
        <dbReference type="ARBA" id="ARBA00047472"/>
    </source>
</evidence>
<keyword evidence="3 8" id="KW-0067">ATP-binding</keyword>
<evidence type="ECO:0000256" key="1">
    <source>
        <dbReference type="ARBA" id="ARBA00022553"/>
    </source>
</evidence>
<dbReference type="FunFam" id="3.40.1190.20:FF:000023">
    <property type="entry name" value="ATP-dependent (S)-NAD(P)H-hydrate dehydratase"/>
    <property type="match status" value="1"/>
</dbReference>
<dbReference type="Pfam" id="PF01256">
    <property type="entry name" value="Carb_kinase"/>
    <property type="match status" value="1"/>
</dbReference>
<feature type="binding site" evidence="8">
    <location>
        <begin position="203"/>
        <end position="207"/>
    </location>
    <ligand>
        <name>ATP</name>
        <dbReference type="ChEBI" id="CHEBI:30616"/>
    </ligand>
</feature>
<feature type="binding site" evidence="8">
    <location>
        <begin position="222"/>
        <end position="231"/>
    </location>
    <ligand>
        <name>ATP</name>
        <dbReference type="ChEBI" id="CHEBI:30616"/>
    </ligand>
</feature>
<comment type="subcellular location">
    <subcellularLocation>
        <location evidence="8">Cytoplasm</location>
    </subcellularLocation>
</comment>
<keyword evidence="11" id="KW-1185">Reference proteome</keyword>
<evidence type="ECO:0000256" key="3">
    <source>
        <dbReference type="ARBA" id="ARBA00022840"/>
    </source>
</evidence>
<dbReference type="CDD" id="cd01171">
    <property type="entry name" value="YXKO-related"/>
    <property type="match status" value="1"/>
</dbReference>
<dbReference type="EMBL" id="JANBOH010000934">
    <property type="protein sequence ID" value="KAJ1641568.1"/>
    <property type="molecule type" value="Genomic_DNA"/>
</dbReference>
<comment type="cofactor">
    <cofactor evidence="8">
        <name>Mg(2+)</name>
        <dbReference type="ChEBI" id="CHEBI:18420"/>
    </cofactor>
</comment>
<evidence type="ECO:0000256" key="6">
    <source>
        <dbReference type="ARBA" id="ARBA00023239"/>
    </source>
</evidence>
<protein>
    <recommendedName>
        <fullName evidence="8">ATP-dependent (S)-NAD(P)H-hydrate dehydratase</fullName>
        <ecNumber evidence="8">4.2.1.93</ecNumber>
    </recommendedName>
    <alternativeName>
        <fullName evidence="8">ATP-dependent NAD(P)HX dehydratase</fullName>
    </alternativeName>
</protein>
<reference evidence="10" key="1">
    <citation type="submission" date="2022-07" db="EMBL/GenBank/DDBJ databases">
        <title>Phylogenomic reconstructions and comparative analyses of Kickxellomycotina fungi.</title>
        <authorList>
            <person name="Reynolds N.K."/>
            <person name="Stajich J.E."/>
            <person name="Barry K."/>
            <person name="Grigoriev I.V."/>
            <person name="Crous P."/>
            <person name="Smith M.E."/>
        </authorList>
    </citation>
    <scope>NUCLEOTIDE SEQUENCE</scope>
    <source>
        <strain evidence="10">NBRC 105413</strain>
    </source>
</reference>
<sequence length="321" mass="34771">MSTHQPRLQTLAQLIPPLTTDLHKGDCGRIASVGGCEEFTGAPYFVASASLRLGVDIAYVICENQAASVIKGYSPDLIVNPYLRLKKNKDTEDIEKTFAVMEKLHSVSVGSGMGTDEGIVDSVVRIIGRARQRGIPAVLDADSLALVCKDPEIIKGYSDAVLTPNVPEFKRLCQALNVEEKENDVECARLVAEKLGGVTIVRKGKVDVITNGSKILVCEEPGGLRRCGGQGDILSGAIATFVAWGYKYKQGAWKYAGSDHIDPQDVNMLASYAACMITRHASFLAYDECGRATMSTSVLEQVDIAFDNKFEQVLKALKPKK</sequence>
<keyword evidence="6 8" id="KW-0456">Lyase</keyword>
<dbReference type="Gene3D" id="3.40.1190.20">
    <property type="match status" value="1"/>
</dbReference>
<feature type="binding site" evidence="8">
    <location>
        <begin position="165"/>
        <end position="171"/>
    </location>
    <ligand>
        <name>(6S)-NADPHX</name>
        <dbReference type="ChEBI" id="CHEBI:64076"/>
    </ligand>
</feature>
<feature type="domain" description="YjeF C-terminal" evidence="9">
    <location>
        <begin position="7"/>
        <end position="309"/>
    </location>
</feature>
<comment type="caution">
    <text evidence="10">The sequence shown here is derived from an EMBL/GenBank/DDBJ whole genome shotgun (WGS) entry which is preliminary data.</text>
</comment>
<evidence type="ECO:0000256" key="4">
    <source>
        <dbReference type="ARBA" id="ARBA00022857"/>
    </source>
</evidence>
<keyword evidence="8" id="KW-0963">Cytoplasm</keyword>
<feature type="binding site" evidence="8">
    <location>
        <position position="112"/>
    </location>
    <ligand>
        <name>(6S)-NADPHX</name>
        <dbReference type="ChEBI" id="CHEBI:64076"/>
    </ligand>
</feature>